<name>A0A916ZF24_9HYPH</name>
<accession>A0A916ZF24</accession>
<dbReference type="RefSeq" id="WP_244639299.1">
    <property type="nucleotide sequence ID" value="NZ_BMIQ01000001.1"/>
</dbReference>
<proteinExistence type="predicted"/>
<evidence type="ECO:0000259" key="1">
    <source>
        <dbReference type="Pfam" id="PF20057"/>
    </source>
</evidence>
<dbReference type="EMBL" id="BMIQ01000001">
    <property type="protein sequence ID" value="GGD93955.1"/>
    <property type="molecule type" value="Genomic_DNA"/>
</dbReference>
<reference evidence="2" key="1">
    <citation type="journal article" date="2014" name="Int. J. Syst. Evol. Microbiol.">
        <title>Complete genome sequence of Corynebacterium casei LMG S-19264T (=DSM 44701T), isolated from a smear-ripened cheese.</title>
        <authorList>
            <consortium name="US DOE Joint Genome Institute (JGI-PGF)"/>
            <person name="Walter F."/>
            <person name="Albersmeier A."/>
            <person name="Kalinowski J."/>
            <person name="Ruckert C."/>
        </authorList>
    </citation>
    <scope>NUCLEOTIDE SEQUENCE</scope>
    <source>
        <strain evidence="2">CGMCC 1.15367</strain>
    </source>
</reference>
<dbReference type="AlphaFoldDB" id="A0A916ZF24"/>
<evidence type="ECO:0000313" key="2">
    <source>
        <dbReference type="EMBL" id="GGD93955.1"/>
    </source>
</evidence>
<keyword evidence="3" id="KW-1185">Reference proteome</keyword>
<gene>
    <name evidence="2" type="ORF">GCM10011390_10840</name>
</gene>
<comment type="caution">
    <text evidence="2">The sequence shown here is derived from an EMBL/GenBank/DDBJ whole genome shotgun (WGS) entry which is preliminary data.</text>
</comment>
<sequence length="168" mass="18023">MNATPGFNENESPLARLATRRGPDGQPFLAPAEAMAGERLRADFTRGGLMPSVTQRWDGTPRAGKGMAGGAGDLALSALDARRRVDAALHAVGPELADILLDICCFLKGLELVERERRWPARSAKLLLKAALGALARHYGFERQAEAGNSRIRRWAAPDAKPKGPSSL</sequence>
<protein>
    <recommendedName>
        <fullName evidence="1">DUF6456 domain-containing protein</fullName>
    </recommendedName>
</protein>
<dbReference type="InterPro" id="IPR045599">
    <property type="entry name" value="DUF6456"/>
</dbReference>
<feature type="domain" description="DUF6456" evidence="1">
    <location>
        <begin position="7"/>
        <end position="140"/>
    </location>
</feature>
<organism evidence="2 3">
    <name type="scientific">Aureimonas endophytica</name>
    <dbReference type="NCBI Taxonomy" id="2027858"/>
    <lineage>
        <taxon>Bacteria</taxon>
        <taxon>Pseudomonadati</taxon>
        <taxon>Pseudomonadota</taxon>
        <taxon>Alphaproteobacteria</taxon>
        <taxon>Hyphomicrobiales</taxon>
        <taxon>Aurantimonadaceae</taxon>
        <taxon>Aureimonas</taxon>
    </lineage>
</organism>
<dbReference type="Proteomes" id="UP000644699">
    <property type="component" value="Unassembled WGS sequence"/>
</dbReference>
<reference evidence="2" key="2">
    <citation type="submission" date="2020-09" db="EMBL/GenBank/DDBJ databases">
        <authorList>
            <person name="Sun Q."/>
            <person name="Zhou Y."/>
        </authorList>
    </citation>
    <scope>NUCLEOTIDE SEQUENCE</scope>
    <source>
        <strain evidence="2">CGMCC 1.15367</strain>
    </source>
</reference>
<dbReference type="Pfam" id="PF20057">
    <property type="entry name" value="DUF6456"/>
    <property type="match status" value="1"/>
</dbReference>
<evidence type="ECO:0000313" key="3">
    <source>
        <dbReference type="Proteomes" id="UP000644699"/>
    </source>
</evidence>